<dbReference type="Proteomes" id="UP000235672">
    <property type="component" value="Unassembled WGS sequence"/>
</dbReference>
<name>A0A2J6QMZ8_9HELO</name>
<dbReference type="PROSITE" id="PS51194">
    <property type="entry name" value="HELICASE_CTER"/>
    <property type="match status" value="1"/>
</dbReference>
<dbReference type="PROSITE" id="PS00518">
    <property type="entry name" value="ZF_RING_1"/>
    <property type="match status" value="1"/>
</dbReference>
<dbReference type="GO" id="GO:0008094">
    <property type="term" value="F:ATP-dependent activity, acting on DNA"/>
    <property type="evidence" value="ECO:0007669"/>
    <property type="project" value="TreeGrafter"/>
</dbReference>
<dbReference type="SUPFAM" id="SSF52540">
    <property type="entry name" value="P-loop containing nucleoside triphosphate hydrolases"/>
    <property type="match status" value="2"/>
</dbReference>
<dbReference type="InterPro" id="IPR038718">
    <property type="entry name" value="SNF2-like_sf"/>
</dbReference>
<reference evidence="14 15" key="1">
    <citation type="submission" date="2016-05" db="EMBL/GenBank/DDBJ databases">
        <title>A degradative enzymes factory behind the ericoid mycorrhizal symbiosis.</title>
        <authorList>
            <consortium name="DOE Joint Genome Institute"/>
            <person name="Martino E."/>
            <person name="Morin E."/>
            <person name="Grelet G."/>
            <person name="Kuo A."/>
            <person name="Kohler A."/>
            <person name="Daghino S."/>
            <person name="Barry K."/>
            <person name="Choi C."/>
            <person name="Cichocki N."/>
            <person name="Clum A."/>
            <person name="Copeland A."/>
            <person name="Hainaut M."/>
            <person name="Haridas S."/>
            <person name="Labutti K."/>
            <person name="Lindquist E."/>
            <person name="Lipzen A."/>
            <person name="Khouja H.-R."/>
            <person name="Murat C."/>
            <person name="Ohm R."/>
            <person name="Olson A."/>
            <person name="Spatafora J."/>
            <person name="Veneault-Fourrey C."/>
            <person name="Henrissat B."/>
            <person name="Grigoriev I."/>
            <person name="Martin F."/>
            <person name="Perotto S."/>
        </authorList>
    </citation>
    <scope>NUCLEOTIDE SEQUENCE [LARGE SCALE GENOMIC DNA]</scope>
    <source>
        <strain evidence="14 15">UAMH 7357</strain>
    </source>
</reference>
<dbReference type="Gene3D" id="3.40.50.300">
    <property type="entry name" value="P-loop containing nucleotide triphosphate hydrolases"/>
    <property type="match status" value="1"/>
</dbReference>
<feature type="region of interest" description="Disordered" evidence="10">
    <location>
        <begin position="1"/>
        <end position="69"/>
    </location>
</feature>
<dbReference type="SMART" id="SM00487">
    <property type="entry name" value="DEXDc"/>
    <property type="match status" value="1"/>
</dbReference>
<dbReference type="GO" id="GO:0004386">
    <property type="term" value="F:helicase activity"/>
    <property type="evidence" value="ECO:0007669"/>
    <property type="project" value="UniProtKB-KW"/>
</dbReference>
<dbReference type="Pfam" id="PF00176">
    <property type="entry name" value="SNF2-rel_dom"/>
    <property type="match status" value="1"/>
</dbReference>
<evidence type="ECO:0000259" key="11">
    <source>
        <dbReference type="PROSITE" id="PS50089"/>
    </source>
</evidence>
<dbReference type="EMBL" id="KZ613465">
    <property type="protein sequence ID" value="PMD27635.1"/>
    <property type="molecule type" value="Genomic_DNA"/>
</dbReference>
<dbReference type="InterPro" id="IPR000330">
    <property type="entry name" value="SNF2_N"/>
</dbReference>
<feature type="compositionally biased region" description="Basic residues" evidence="10">
    <location>
        <begin position="195"/>
        <end position="206"/>
    </location>
</feature>
<protein>
    <recommendedName>
        <fullName evidence="16">P-loop containing nucleoside triphosphate hydrolase protein</fullName>
    </recommendedName>
</protein>
<dbReference type="Pfam" id="PF00271">
    <property type="entry name" value="Helicase_C"/>
    <property type="match status" value="1"/>
</dbReference>
<dbReference type="GO" id="GO:0005634">
    <property type="term" value="C:nucleus"/>
    <property type="evidence" value="ECO:0007669"/>
    <property type="project" value="TreeGrafter"/>
</dbReference>
<dbReference type="InterPro" id="IPR001841">
    <property type="entry name" value="Znf_RING"/>
</dbReference>
<keyword evidence="7" id="KW-0862">Zinc</keyword>
<keyword evidence="5" id="KW-0378">Hydrolase</keyword>
<feature type="region of interest" description="Disordered" evidence="10">
    <location>
        <begin position="773"/>
        <end position="802"/>
    </location>
</feature>
<organism evidence="14 15">
    <name type="scientific">Hyaloscypha hepaticicola</name>
    <dbReference type="NCBI Taxonomy" id="2082293"/>
    <lineage>
        <taxon>Eukaryota</taxon>
        <taxon>Fungi</taxon>
        <taxon>Dikarya</taxon>
        <taxon>Ascomycota</taxon>
        <taxon>Pezizomycotina</taxon>
        <taxon>Leotiomycetes</taxon>
        <taxon>Helotiales</taxon>
        <taxon>Hyaloscyphaceae</taxon>
        <taxon>Hyaloscypha</taxon>
    </lineage>
</organism>
<evidence type="ECO:0000256" key="5">
    <source>
        <dbReference type="ARBA" id="ARBA00022801"/>
    </source>
</evidence>
<evidence type="ECO:0000256" key="1">
    <source>
        <dbReference type="ARBA" id="ARBA00007025"/>
    </source>
</evidence>
<dbReference type="PANTHER" id="PTHR45626">
    <property type="entry name" value="TRANSCRIPTION TERMINATION FACTOR 2-RELATED"/>
    <property type="match status" value="1"/>
</dbReference>
<evidence type="ECO:0000256" key="8">
    <source>
        <dbReference type="ARBA" id="ARBA00022840"/>
    </source>
</evidence>
<feature type="domain" description="Helicase C-terminal" evidence="13">
    <location>
        <begin position="828"/>
        <end position="988"/>
    </location>
</feature>
<feature type="region of interest" description="Disordered" evidence="10">
    <location>
        <begin position="991"/>
        <end position="1057"/>
    </location>
</feature>
<dbReference type="GO" id="GO:0005524">
    <property type="term" value="F:ATP binding"/>
    <property type="evidence" value="ECO:0007669"/>
    <property type="project" value="UniProtKB-KW"/>
</dbReference>
<dbReference type="InterPro" id="IPR013083">
    <property type="entry name" value="Znf_RING/FYVE/PHD"/>
</dbReference>
<evidence type="ECO:0000259" key="13">
    <source>
        <dbReference type="PROSITE" id="PS51194"/>
    </source>
</evidence>
<sequence length="1057" mass="119454">MAAPTPPPSSKNSSAEPEFPISPQSSEHSARSVETFSAPTVAPEFEEPDAQLSKPVVASAETPLTSETGALIKYEDKEMPDAQLLEPIDASAETLLTSETGPLIKYENTEMPDAPQYHGVLAKHENWTQFEATEYGADLAASALAESQEAEVKTEAMSDIMTEIRSEFESKVVDFESADLTEPAQSPIESDGKTQKSKQPRRKPAKTPREYHQRRLQDSTGGIRKVRKIVLNVNPEKLLNSITHQDQVSAYNAGPSNGTSPHMTVSTKKDFMQQILSSCPKDSDAFQKFKTELNILDEESRSFGFKRMEMKNGMWLLKGMKSPVYHYQMRGAAWMVEMECSSEGPCGGILADSMGLGKTVQSITTIMANPPLPEQKKKGHRSTLIVVPRTVLHQWKTELETHSKIKSVLIYNNTDTYNNNPRRINMNQVVLTTYAQIRKSFPFPDTETMRELREKARKEKKSLAEVIQDWVAENKKLAGCLHKIHWYRIVLDEAHYIKNYWAQTTMAVLGLKSHYRWALSGTPAQNGPEDYYPLFCFIREPEISLLTPSEYQNQFCGPQNTAKLALAISKVTMCRTLKDELLGKKLVDLPQPNTELVKTKASNPERIFYEAVQARQAELRAEKLDDDDPRKELSNTLAQITCLRQLTANPDLIEDEILLMFEVEHFEDIQNKLSKVECTGKSRVLLELLQDRIKGWMSRKKKNSALKRSRQKKRKCIMCSHQDSEDLWIISECKHILCGDCYSGIEDELTEDEEMVTYCPKCKKTINAQKIKKYEPSTTPGKQKPKGSASCKKGKGRDELGFRPAPATAINWLRRLDGGRLQIIPTAKVTEIMDKIRGWKSEHPKDKVVIFTQWNHFAIILGTLLQKEKLKFVYITGSMTSQQRTRAVKEFYADKTIHAMILGLKAGGLGLNLTCANRGILVDPWWNKAVENQAHGRIYRIGQKKPTFFVTTIIEDTIDEGVVELQEEKENNIGLVMKNLSQEQKARLLRRGSMFTEEDGANDSESEDDELMEDANDNNEVVEDDDYAATDSTEEDEIGEDDESDGALFYNDEDNGS</sequence>
<dbReference type="InterPro" id="IPR027417">
    <property type="entry name" value="P-loop_NTPase"/>
</dbReference>
<keyword evidence="2" id="KW-0479">Metal-binding</keyword>
<dbReference type="InterPro" id="IPR001650">
    <property type="entry name" value="Helicase_C-like"/>
</dbReference>
<evidence type="ECO:0000256" key="4">
    <source>
        <dbReference type="ARBA" id="ARBA00022771"/>
    </source>
</evidence>
<dbReference type="InterPro" id="IPR049730">
    <property type="entry name" value="SNF2/RAD54-like_C"/>
</dbReference>
<dbReference type="CDD" id="cd18793">
    <property type="entry name" value="SF2_C_SNF"/>
    <property type="match status" value="1"/>
</dbReference>
<keyword evidence="4 9" id="KW-0863">Zinc-finger</keyword>
<evidence type="ECO:0000256" key="2">
    <source>
        <dbReference type="ARBA" id="ARBA00022723"/>
    </source>
</evidence>
<dbReference type="PROSITE" id="PS50089">
    <property type="entry name" value="ZF_RING_2"/>
    <property type="match status" value="1"/>
</dbReference>
<dbReference type="Gene3D" id="3.40.50.10810">
    <property type="entry name" value="Tandem AAA-ATPase domain"/>
    <property type="match status" value="1"/>
</dbReference>
<feature type="compositionally biased region" description="Polar residues" evidence="10">
    <location>
        <begin position="22"/>
        <end position="38"/>
    </location>
</feature>
<evidence type="ECO:0000313" key="14">
    <source>
        <dbReference type="EMBL" id="PMD27635.1"/>
    </source>
</evidence>
<keyword evidence="3" id="KW-0547">Nucleotide-binding</keyword>
<evidence type="ECO:0000259" key="12">
    <source>
        <dbReference type="PROSITE" id="PS51192"/>
    </source>
</evidence>
<evidence type="ECO:0000256" key="10">
    <source>
        <dbReference type="SAM" id="MobiDB-lite"/>
    </source>
</evidence>
<dbReference type="Gene3D" id="3.30.40.10">
    <property type="entry name" value="Zinc/RING finger domain, C3HC4 (zinc finger)"/>
    <property type="match status" value="1"/>
</dbReference>
<dbReference type="PROSITE" id="PS51192">
    <property type="entry name" value="HELICASE_ATP_BIND_1"/>
    <property type="match status" value="1"/>
</dbReference>
<accession>A0A2J6QMZ8</accession>
<feature type="compositionally biased region" description="Acidic residues" evidence="10">
    <location>
        <begin position="996"/>
        <end position="1057"/>
    </location>
</feature>
<dbReference type="SMART" id="SM00490">
    <property type="entry name" value="HELICc"/>
    <property type="match status" value="1"/>
</dbReference>
<dbReference type="CDD" id="cd18008">
    <property type="entry name" value="DEXDc_SHPRH-like"/>
    <property type="match status" value="1"/>
</dbReference>
<proteinExistence type="inferred from homology"/>
<feature type="domain" description="RING-type" evidence="11">
    <location>
        <begin position="716"/>
        <end position="763"/>
    </location>
</feature>
<evidence type="ECO:0000256" key="3">
    <source>
        <dbReference type="ARBA" id="ARBA00022741"/>
    </source>
</evidence>
<evidence type="ECO:0000256" key="6">
    <source>
        <dbReference type="ARBA" id="ARBA00022806"/>
    </source>
</evidence>
<evidence type="ECO:0008006" key="16">
    <source>
        <dbReference type="Google" id="ProtNLM"/>
    </source>
</evidence>
<evidence type="ECO:0000256" key="7">
    <source>
        <dbReference type="ARBA" id="ARBA00022833"/>
    </source>
</evidence>
<evidence type="ECO:0000256" key="9">
    <source>
        <dbReference type="PROSITE-ProRule" id="PRU00175"/>
    </source>
</evidence>
<keyword evidence="6" id="KW-0347">Helicase</keyword>
<gene>
    <name evidence="14" type="ORF">NA56DRAFT_742959</name>
</gene>
<dbReference type="GO" id="GO:0006281">
    <property type="term" value="P:DNA repair"/>
    <property type="evidence" value="ECO:0007669"/>
    <property type="project" value="TreeGrafter"/>
</dbReference>
<keyword evidence="15" id="KW-1185">Reference proteome</keyword>
<feature type="compositionally biased region" description="Basic and acidic residues" evidence="10">
    <location>
        <begin position="207"/>
        <end position="217"/>
    </location>
</feature>
<dbReference type="GO" id="GO:0008270">
    <property type="term" value="F:zinc ion binding"/>
    <property type="evidence" value="ECO:0007669"/>
    <property type="project" value="UniProtKB-KW"/>
</dbReference>
<dbReference type="OrthoDB" id="448448at2759"/>
<dbReference type="SUPFAM" id="SSF57850">
    <property type="entry name" value="RING/U-box"/>
    <property type="match status" value="1"/>
</dbReference>
<dbReference type="AlphaFoldDB" id="A0A2J6QMZ8"/>
<dbReference type="InterPro" id="IPR014001">
    <property type="entry name" value="Helicase_ATP-bd"/>
</dbReference>
<evidence type="ECO:0000313" key="15">
    <source>
        <dbReference type="Proteomes" id="UP000235672"/>
    </source>
</evidence>
<dbReference type="InterPro" id="IPR017907">
    <property type="entry name" value="Znf_RING_CS"/>
</dbReference>
<dbReference type="STRING" id="1745343.A0A2J6QMZ8"/>
<dbReference type="GO" id="GO:0016787">
    <property type="term" value="F:hydrolase activity"/>
    <property type="evidence" value="ECO:0007669"/>
    <property type="project" value="UniProtKB-KW"/>
</dbReference>
<dbReference type="PANTHER" id="PTHR45626:SF17">
    <property type="entry name" value="HELICASE-LIKE TRANSCRIPTION FACTOR"/>
    <property type="match status" value="1"/>
</dbReference>
<feature type="domain" description="Helicase ATP-binding" evidence="12">
    <location>
        <begin position="339"/>
        <end position="541"/>
    </location>
</feature>
<feature type="region of interest" description="Disordered" evidence="10">
    <location>
        <begin position="178"/>
        <end position="219"/>
    </location>
</feature>
<comment type="similarity">
    <text evidence="1">Belongs to the SNF2/RAD54 helicase family.</text>
</comment>
<dbReference type="InterPro" id="IPR050628">
    <property type="entry name" value="SNF2_RAD54_helicase_TF"/>
</dbReference>
<keyword evidence="8" id="KW-0067">ATP-binding</keyword>